<feature type="transmembrane region" description="Helical" evidence="5">
    <location>
        <begin position="171"/>
        <end position="192"/>
    </location>
</feature>
<keyword evidence="4 5" id="KW-0472">Membrane</keyword>
<gene>
    <name evidence="7" type="ORF">GA0070608_1379</name>
    <name evidence="8" type="ORF">OIE14_09975</name>
</gene>
<organism evidence="7 9">
    <name type="scientific">Micromonospora peucetia</name>
    <dbReference type="NCBI Taxonomy" id="47871"/>
    <lineage>
        <taxon>Bacteria</taxon>
        <taxon>Bacillati</taxon>
        <taxon>Actinomycetota</taxon>
        <taxon>Actinomycetes</taxon>
        <taxon>Micromonosporales</taxon>
        <taxon>Micromonosporaceae</taxon>
        <taxon>Micromonospora</taxon>
    </lineage>
</organism>
<dbReference type="EMBL" id="FMIC01000002">
    <property type="protein sequence ID" value="SCL54735.1"/>
    <property type="molecule type" value="Genomic_DNA"/>
</dbReference>
<evidence type="ECO:0000256" key="2">
    <source>
        <dbReference type="ARBA" id="ARBA00022692"/>
    </source>
</evidence>
<dbReference type="Proteomes" id="UP000199343">
    <property type="component" value="Unassembled WGS sequence"/>
</dbReference>
<dbReference type="Pfam" id="PF01061">
    <property type="entry name" value="ABC2_membrane"/>
    <property type="match status" value="1"/>
</dbReference>
<dbReference type="STRING" id="47871.GA0070608_1379"/>
<protein>
    <submittedName>
        <fullName evidence="8">ABC transporter permease</fullName>
    </submittedName>
    <submittedName>
        <fullName evidence="7">ABC-2 type transport system permease protein</fullName>
    </submittedName>
</protein>
<dbReference type="RefSeq" id="WP_176733653.1">
    <property type="nucleotide sequence ID" value="NZ_CP109071.1"/>
</dbReference>
<evidence type="ECO:0000256" key="3">
    <source>
        <dbReference type="ARBA" id="ARBA00022989"/>
    </source>
</evidence>
<feature type="transmembrane region" description="Helical" evidence="5">
    <location>
        <begin position="134"/>
        <end position="159"/>
    </location>
</feature>
<evidence type="ECO:0000313" key="10">
    <source>
        <dbReference type="Proteomes" id="UP001334804"/>
    </source>
</evidence>
<accession>A0A1C6UKX9</accession>
<dbReference type="PANTHER" id="PTHR43229:SF6">
    <property type="entry name" value="ABC-TYPE MULTIDRUG TRANSPORT SYSTEM, PERMEASE COMPONENT"/>
    <property type="match status" value="1"/>
</dbReference>
<evidence type="ECO:0000256" key="5">
    <source>
        <dbReference type="SAM" id="Phobius"/>
    </source>
</evidence>
<name>A0A1C6UKX9_9ACTN</name>
<evidence type="ECO:0000313" key="9">
    <source>
        <dbReference type="Proteomes" id="UP000199343"/>
    </source>
</evidence>
<evidence type="ECO:0000259" key="6">
    <source>
        <dbReference type="Pfam" id="PF01061"/>
    </source>
</evidence>
<reference evidence="8 10" key="2">
    <citation type="submission" date="2022-10" db="EMBL/GenBank/DDBJ databases">
        <title>The complete genomes of actinobacterial strains from the NBC collection.</title>
        <authorList>
            <person name="Joergensen T.S."/>
            <person name="Alvarez Arevalo M."/>
            <person name="Sterndorff E.B."/>
            <person name="Faurdal D."/>
            <person name="Vuksanovic O."/>
            <person name="Mourched A.-S."/>
            <person name="Charusanti P."/>
            <person name="Shaw S."/>
            <person name="Blin K."/>
            <person name="Weber T."/>
        </authorList>
    </citation>
    <scope>NUCLEOTIDE SEQUENCE [LARGE SCALE GENOMIC DNA]</scope>
    <source>
        <strain evidence="8 10">NBC 01809</strain>
    </source>
</reference>
<keyword evidence="10" id="KW-1185">Reference proteome</keyword>
<feature type="transmembrane region" description="Helical" evidence="5">
    <location>
        <begin position="55"/>
        <end position="75"/>
    </location>
</feature>
<comment type="subcellular location">
    <subcellularLocation>
        <location evidence="1">Membrane</location>
        <topology evidence="1">Multi-pass membrane protein</topology>
    </subcellularLocation>
</comment>
<dbReference type="InterPro" id="IPR051784">
    <property type="entry name" value="Nod_factor_ABC_transporter"/>
</dbReference>
<evidence type="ECO:0000256" key="1">
    <source>
        <dbReference type="ARBA" id="ARBA00004141"/>
    </source>
</evidence>
<feature type="transmembrane region" description="Helical" evidence="5">
    <location>
        <begin position="220"/>
        <end position="242"/>
    </location>
</feature>
<dbReference type="Proteomes" id="UP001334804">
    <property type="component" value="Chromosome"/>
</dbReference>
<dbReference type="AlphaFoldDB" id="A0A1C6UKX9"/>
<dbReference type="PANTHER" id="PTHR43229">
    <property type="entry name" value="NODULATION PROTEIN J"/>
    <property type="match status" value="1"/>
</dbReference>
<keyword evidence="3 5" id="KW-1133">Transmembrane helix</keyword>
<proteinExistence type="predicted"/>
<keyword evidence="2 5" id="KW-0812">Transmembrane</keyword>
<evidence type="ECO:0000313" key="7">
    <source>
        <dbReference type="EMBL" id="SCL54735.1"/>
    </source>
</evidence>
<feature type="domain" description="ABC-2 type transporter transmembrane" evidence="6">
    <location>
        <begin position="25"/>
        <end position="212"/>
    </location>
</feature>
<evidence type="ECO:0000313" key="8">
    <source>
        <dbReference type="EMBL" id="WSA34334.1"/>
    </source>
</evidence>
<feature type="transmembrane region" description="Helical" evidence="5">
    <location>
        <begin position="21"/>
        <end position="43"/>
    </location>
</feature>
<dbReference type="GO" id="GO:0140359">
    <property type="term" value="F:ABC-type transporter activity"/>
    <property type="evidence" value="ECO:0007669"/>
    <property type="project" value="InterPro"/>
</dbReference>
<sequence>MNALRVIAAAFRLQLAITRRSPGHLMILLTSPLFSVIFLSLVMNGQRPGALVNGVLAPGLIGLWLMSLDLAASIIEEERWGGRMELLVASLTPVSLVVFGRIGVVILAGALTFFESWLVAVVGFGADVPLERPGVFVVSILATCFAMAGTATLLAAVFIKSRALHVFQNALTYPFYILGGVLVPVALLPGWLEPVSRVVFLSWSADLLRGSMSGDLPDAWPAWIAVTAGLGAAALVTGFLLINRIIDQSRETAHVGHS</sequence>
<reference evidence="7 9" key="1">
    <citation type="submission" date="2016-06" db="EMBL/GenBank/DDBJ databases">
        <authorList>
            <person name="Kjaerup R.B."/>
            <person name="Dalgaard T.S."/>
            <person name="Juul-Madsen H.R."/>
        </authorList>
    </citation>
    <scope>NUCLEOTIDE SEQUENCE [LARGE SCALE GENOMIC DNA]</scope>
    <source>
        <strain evidence="7 9">DSM 43363</strain>
    </source>
</reference>
<dbReference type="GO" id="GO:0016020">
    <property type="term" value="C:membrane"/>
    <property type="evidence" value="ECO:0007669"/>
    <property type="project" value="UniProtKB-SubCell"/>
</dbReference>
<evidence type="ECO:0000256" key="4">
    <source>
        <dbReference type="ARBA" id="ARBA00023136"/>
    </source>
</evidence>
<dbReference type="EMBL" id="CP109071">
    <property type="protein sequence ID" value="WSA34334.1"/>
    <property type="molecule type" value="Genomic_DNA"/>
</dbReference>
<dbReference type="InterPro" id="IPR013525">
    <property type="entry name" value="ABC2_TM"/>
</dbReference>